<dbReference type="OrthoDB" id="2055733at2"/>
<dbReference type="SMART" id="SM00530">
    <property type="entry name" value="HTH_XRE"/>
    <property type="match status" value="4"/>
</dbReference>
<keyword evidence="4" id="KW-1185">Reference proteome</keyword>
<dbReference type="InterPro" id="IPR001387">
    <property type="entry name" value="Cro/C1-type_HTH"/>
</dbReference>
<dbReference type="Gene3D" id="1.10.260.40">
    <property type="entry name" value="lambda repressor-like DNA-binding domains"/>
    <property type="match status" value="4"/>
</dbReference>
<dbReference type="InterPro" id="IPR010982">
    <property type="entry name" value="Lambda_DNA-bd_dom_sf"/>
</dbReference>
<sequence length="303" mass="34810">MPEYISGDLLKSLRIEQKLSQKKLADLVGISQSLLAKYEKGTIKIPKAMDVTLSKILNVETLLKNEPDNMQDLIKQVVIYKKMNNLLNKELANKIGISEVSLGYILNGKRKPSQNILKKIVAFLSTDAEKSMAVIKQSDGSFKFPVIDKAIMGKRIYEIRDNRDTSLAKFGKEFTYPVRKNVIHRWENGENVPDIEKLMNLAYLGKVTVPYILYGELFSNMLTKGNKIDSFEKIDSLRMGLRLRKIRSDYHLSREDFGKFFSPPISKWTMDRYENGHDIPNTERIIQYAFIGKVSLEFLVYGI</sequence>
<evidence type="ECO:0000313" key="3">
    <source>
        <dbReference type="EMBL" id="EOW87511.1"/>
    </source>
</evidence>
<dbReference type="RefSeq" id="WP_016182812.1">
    <property type="nucleotide sequence ID" value="NZ_JXKI01000006.1"/>
</dbReference>
<proteinExistence type="predicted"/>
<dbReference type="PROSITE" id="PS50943">
    <property type="entry name" value="HTH_CROC1"/>
    <property type="match status" value="3"/>
</dbReference>
<dbReference type="Proteomes" id="UP000014113">
    <property type="component" value="Unassembled WGS sequence"/>
</dbReference>
<feature type="domain" description="HTH cro/C1-type" evidence="2">
    <location>
        <begin position="10"/>
        <end position="63"/>
    </location>
</feature>
<feature type="domain" description="HTH cro/C1-type" evidence="2">
    <location>
        <begin position="178"/>
        <end position="212"/>
    </location>
</feature>
<feature type="domain" description="HTH cro/C1-type" evidence="2">
    <location>
        <begin position="89"/>
        <end position="131"/>
    </location>
</feature>
<keyword evidence="1" id="KW-0238">DNA-binding</keyword>
<dbReference type="GO" id="GO:0003677">
    <property type="term" value="F:DNA binding"/>
    <property type="evidence" value="ECO:0007669"/>
    <property type="project" value="UniProtKB-KW"/>
</dbReference>
<organism evidence="3 4">
    <name type="scientific">Enterococcus columbae DSM 7374 = ATCC 51263</name>
    <dbReference type="NCBI Taxonomy" id="1121865"/>
    <lineage>
        <taxon>Bacteria</taxon>
        <taxon>Bacillati</taxon>
        <taxon>Bacillota</taxon>
        <taxon>Bacilli</taxon>
        <taxon>Lactobacillales</taxon>
        <taxon>Enterococcaceae</taxon>
        <taxon>Enterococcus</taxon>
    </lineage>
</organism>
<dbReference type="STRING" id="1121865.OMW_00649"/>
<dbReference type="EMBL" id="ASWJ01000003">
    <property type="protein sequence ID" value="EOW87511.1"/>
    <property type="molecule type" value="Genomic_DNA"/>
</dbReference>
<name>S0KWV0_9ENTE</name>
<evidence type="ECO:0000256" key="1">
    <source>
        <dbReference type="ARBA" id="ARBA00023125"/>
    </source>
</evidence>
<evidence type="ECO:0000259" key="2">
    <source>
        <dbReference type="PROSITE" id="PS50943"/>
    </source>
</evidence>
<dbReference type="CDD" id="cd00093">
    <property type="entry name" value="HTH_XRE"/>
    <property type="match status" value="4"/>
</dbReference>
<dbReference type="PANTHER" id="PTHR46558">
    <property type="entry name" value="TRACRIPTIONAL REGULATORY PROTEIN-RELATED-RELATED"/>
    <property type="match status" value="1"/>
</dbReference>
<reference evidence="3 4" key="1">
    <citation type="submission" date="2013-03" db="EMBL/GenBank/DDBJ databases">
        <title>The Genome Sequence of Enterococcus columbae ATCC_51263 (PacBio/Illumina hybrid assembly).</title>
        <authorList>
            <consortium name="The Broad Institute Genomics Platform"/>
            <consortium name="The Broad Institute Genome Sequencing Center for Infectious Disease"/>
            <person name="Earl A."/>
            <person name="Russ C."/>
            <person name="Gilmore M."/>
            <person name="Surin D."/>
            <person name="Walker B."/>
            <person name="Young S."/>
            <person name="Zeng Q."/>
            <person name="Gargeya S."/>
            <person name="Fitzgerald M."/>
            <person name="Haas B."/>
            <person name="Abouelleil A."/>
            <person name="Allen A.W."/>
            <person name="Alvarado L."/>
            <person name="Arachchi H.M."/>
            <person name="Berlin A.M."/>
            <person name="Chapman S.B."/>
            <person name="Gainer-Dewar J."/>
            <person name="Goldberg J."/>
            <person name="Griggs A."/>
            <person name="Gujja S."/>
            <person name="Hansen M."/>
            <person name="Howarth C."/>
            <person name="Imamovic A."/>
            <person name="Ireland A."/>
            <person name="Larimer J."/>
            <person name="McCowan C."/>
            <person name="Murphy C."/>
            <person name="Pearson M."/>
            <person name="Poon T.W."/>
            <person name="Priest M."/>
            <person name="Roberts A."/>
            <person name="Saif S."/>
            <person name="Shea T."/>
            <person name="Sisk P."/>
            <person name="Sykes S."/>
            <person name="Wortman J."/>
            <person name="Nusbaum C."/>
            <person name="Birren B."/>
        </authorList>
    </citation>
    <scope>NUCLEOTIDE SEQUENCE [LARGE SCALE GENOMIC DNA]</scope>
    <source>
        <strain evidence="3 4">ATCC 51263</strain>
    </source>
</reference>
<protein>
    <recommendedName>
        <fullName evidence="2">HTH cro/C1-type domain-containing protein</fullName>
    </recommendedName>
</protein>
<accession>S0KWV0</accession>
<evidence type="ECO:0000313" key="4">
    <source>
        <dbReference type="Proteomes" id="UP000014113"/>
    </source>
</evidence>
<dbReference type="PANTHER" id="PTHR46558:SF11">
    <property type="entry name" value="HTH-TYPE TRANSCRIPTIONAL REGULATOR XRE"/>
    <property type="match status" value="1"/>
</dbReference>
<comment type="caution">
    <text evidence="3">The sequence shown here is derived from an EMBL/GenBank/DDBJ whole genome shotgun (WGS) entry which is preliminary data.</text>
</comment>
<dbReference type="eggNOG" id="COG1396">
    <property type="taxonomic scope" value="Bacteria"/>
</dbReference>
<dbReference type="Pfam" id="PF01381">
    <property type="entry name" value="HTH_3"/>
    <property type="match status" value="2"/>
</dbReference>
<dbReference type="PATRIC" id="fig|1121865.3.peg.639"/>
<dbReference type="AlphaFoldDB" id="S0KWV0"/>
<dbReference type="SUPFAM" id="SSF47413">
    <property type="entry name" value="lambda repressor-like DNA-binding domains"/>
    <property type="match status" value="4"/>
</dbReference>
<gene>
    <name evidence="3" type="ORF">I568_00555</name>
</gene>